<gene>
    <name evidence="2" type="ORF">HH304_06915</name>
</gene>
<name>A0A848IXW4_9BACT</name>
<dbReference type="EMBL" id="JABBNU010000004">
    <property type="protein sequence ID" value="NMM48125.1"/>
    <property type="molecule type" value="Genomic_DNA"/>
</dbReference>
<feature type="transmembrane region" description="Helical" evidence="1">
    <location>
        <begin position="59"/>
        <end position="78"/>
    </location>
</feature>
<organism evidence="2 3">
    <name type="scientific">Marinigracilibium pacificum</name>
    <dbReference type="NCBI Taxonomy" id="2729599"/>
    <lineage>
        <taxon>Bacteria</taxon>
        <taxon>Pseudomonadati</taxon>
        <taxon>Bacteroidota</taxon>
        <taxon>Cytophagia</taxon>
        <taxon>Cytophagales</taxon>
        <taxon>Flammeovirgaceae</taxon>
        <taxon>Marinigracilibium</taxon>
    </lineage>
</organism>
<reference evidence="2 3" key="1">
    <citation type="submission" date="2020-04" db="EMBL/GenBank/DDBJ databases">
        <title>Flammeovirgaceae bacterium KN852 isolated from deep sea.</title>
        <authorList>
            <person name="Zhang D.-C."/>
        </authorList>
    </citation>
    <scope>NUCLEOTIDE SEQUENCE [LARGE SCALE GENOMIC DNA]</scope>
    <source>
        <strain evidence="2 3">KN852</strain>
    </source>
</reference>
<feature type="transmembrane region" description="Helical" evidence="1">
    <location>
        <begin position="117"/>
        <end position="135"/>
    </location>
</feature>
<keyword evidence="1" id="KW-0812">Transmembrane</keyword>
<keyword evidence="1" id="KW-1133">Transmembrane helix</keyword>
<accession>A0A848IXW4</accession>
<evidence type="ECO:0000313" key="3">
    <source>
        <dbReference type="Proteomes" id="UP000559010"/>
    </source>
</evidence>
<dbReference type="RefSeq" id="WP_169679482.1">
    <property type="nucleotide sequence ID" value="NZ_JABBNU010000004.1"/>
</dbReference>
<evidence type="ECO:0000256" key="1">
    <source>
        <dbReference type="SAM" id="Phobius"/>
    </source>
</evidence>
<dbReference type="Proteomes" id="UP000559010">
    <property type="component" value="Unassembled WGS sequence"/>
</dbReference>
<protein>
    <submittedName>
        <fullName evidence="2">Polyketide cyclase</fullName>
    </submittedName>
</protein>
<proteinExistence type="predicted"/>
<keyword evidence="1" id="KW-0472">Membrane</keyword>
<feature type="transmembrane region" description="Helical" evidence="1">
    <location>
        <begin position="84"/>
        <end position="105"/>
    </location>
</feature>
<feature type="transmembrane region" description="Helical" evidence="1">
    <location>
        <begin position="12"/>
        <end position="30"/>
    </location>
</feature>
<sequence>MDFKNKSFKTSFIVGFVFCSVAIIFLLVGLSDLGMGLFFFLPLAIGISSGLLPNLKQAIWGTLASLGLFSIFLIVTNIEGFICVLLALPILLISALIGWFIGRLFRKKNKDETNLKVTVLPFLIFIAASFLELFTGNPFVKNEVSTTFKIKGTPEQVYNSIIQVDTVDVETNLLQKAGLPIPRKCILTEEKVGGLRLCEFEEGRIVETITEIKKNELLRMDVTESKLGRERHWLKFHEDIYNINPINDELTQITRTTSYSSNLKPRIYWEIMESLTIRIEQDFVFRNLVKDVRNLQ</sequence>
<evidence type="ECO:0000313" key="2">
    <source>
        <dbReference type="EMBL" id="NMM48125.1"/>
    </source>
</evidence>
<comment type="caution">
    <text evidence="2">The sequence shown here is derived from an EMBL/GenBank/DDBJ whole genome shotgun (WGS) entry which is preliminary data.</text>
</comment>
<dbReference type="AlphaFoldDB" id="A0A848IXW4"/>
<keyword evidence="3" id="KW-1185">Reference proteome</keyword>